<organism evidence="1 2">
    <name type="scientific">Tanacetum coccineum</name>
    <dbReference type="NCBI Taxonomy" id="301880"/>
    <lineage>
        <taxon>Eukaryota</taxon>
        <taxon>Viridiplantae</taxon>
        <taxon>Streptophyta</taxon>
        <taxon>Embryophyta</taxon>
        <taxon>Tracheophyta</taxon>
        <taxon>Spermatophyta</taxon>
        <taxon>Magnoliopsida</taxon>
        <taxon>eudicotyledons</taxon>
        <taxon>Gunneridae</taxon>
        <taxon>Pentapetalae</taxon>
        <taxon>asterids</taxon>
        <taxon>campanulids</taxon>
        <taxon>Asterales</taxon>
        <taxon>Asteraceae</taxon>
        <taxon>Asteroideae</taxon>
        <taxon>Anthemideae</taxon>
        <taxon>Anthemidinae</taxon>
        <taxon>Tanacetum</taxon>
    </lineage>
</organism>
<protein>
    <submittedName>
        <fullName evidence="1">Uncharacterized protein</fullName>
    </submittedName>
</protein>
<evidence type="ECO:0000313" key="1">
    <source>
        <dbReference type="EMBL" id="GJU01064.1"/>
    </source>
</evidence>
<dbReference type="EMBL" id="BQNB010020927">
    <property type="protein sequence ID" value="GJU01064.1"/>
    <property type="molecule type" value="Genomic_DNA"/>
</dbReference>
<name>A0ABQ5IP78_9ASTR</name>
<accession>A0ABQ5IP78</accession>
<proteinExistence type="predicted"/>
<comment type="caution">
    <text evidence="1">The sequence shown here is derived from an EMBL/GenBank/DDBJ whole genome shotgun (WGS) entry which is preliminary data.</text>
</comment>
<reference evidence="1" key="2">
    <citation type="submission" date="2022-01" db="EMBL/GenBank/DDBJ databases">
        <authorList>
            <person name="Yamashiro T."/>
            <person name="Shiraishi A."/>
            <person name="Satake H."/>
            <person name="Nakayama K."/>
        </authorList>
    </citation>
    <scope>NUCLEOTIDE SEQUENCE</scope>
</reference>
<evidence type="ECO:0000313" key="2">
    <source>
        <dbReference type="Proteomes" id="UP001151760"/>
    </source>
</evidence>
<keyword evidence="2" id="KW-1185">Reference proteome</keyword>
<dbReference type="Proteomes" id="UP001151760">
    <property type="component" value="Unassembled WGS sequence"/>
</dbReference>
<reference evidence="1" key="1">
    <citation type="journal article" date="2022" name="Int. J. Mol. Sci.">
        <title>Draft Genome of Tanacetum Coccineum: Genomic Comparison of Closely Related Tanacetum-Family Plants.</title>
        <authorList>
            <person name="Yamashiro T."/>
            <person name="Shiraishi A."/>
            <person name="Nakayama K."/>
            <person name="Satake H."/>
        </authorList>
    </citation>
    <scope>NUCLEOTIDE SEQUENCE</scope>
</reference>
<sequence>MIRFRPKTSRFEAWNEESLSWFAAVLLYGYCEIPLPFCVLALHCKGEAQAITKHALLTGLVVFERTELDHVGDLMHAEPDGFTLSVLDRLFSKGLRTVKSIPPKCRLGFSRFLRVALDKVICKPDDVAYWEESIANAIRSWGVPGGSFQLVRETLAESAPPMLDLDGEDLDLTDRNLKQCKRKICDGHYTAAVRVLSSSGVAPYNDATLQELKTKHPFMSAPSLLDSHIDHHPLIASQNVVLDMIKSFS</sequence>
<gene>
    <name evidence="1" type="ORF">Tco_1111402</name>
</gene>